<dbReference type="PANTHER" id="PTHR30154">
    <property type="entry name" value="LEUCINE-RESPONSIVE REGULATORY PROTEIN"/>
    <property type="match status" value="1"/>
</dbReference>
<dbReference type="InterPro" id="IPR019888">
    <property type="entry name" value="Tscrpt_reg_AsnC-like"/>
</dbReference>
<gene>
    <name evidence="5" type="ORF">ACFSTF_13740</name>
</gene>
<reference evidence="6" key="1">
    <citation type="journal article" date="2019" name="Int. J. Syst. Evol. Microbiol.">
        <title>The Global Catalogue of Microorganisms (GCM) 10K type strain sequencing project: providing services to taxonomists for standard genome sequencing and annotation.</title>
        <authorList>
            <consortium name="The Broad Institute Genomics Platform"/>
            <consortium name="The Broad Institute Genome Sequencing Center for Infectious Disease"/>
            <person name="Wu L."/>
            <person name="Ma J."/>
        </authorList>
    </citation>
    <scope>NUCLEOTIDE SEQUENCE [LARGE SCALE GENOMIC DNA]</scope>
    <source>
        <strain evidence="6">TISTR 2241</strain>
    </source>
</reference>
<dbReference type="Proteomes" id="UP001597458">
    <property type="component" value="Unassembled WGS sequence"/>
</dbReference>
<dbReference type="InterPro" id="IPR000485">
    <property type="entry name" value="AsnC-type_HTH_dom"/>
</dbReference>
<dbReference type="InterPro" id="IPR036390">
    <property type="entry name" value="WH_DNA-bd_sf"/>
</dbReference>
<dbReference type="InterPro" id="IPR036388">
    <property type="entry name" value="WH-like_DNA-bd_sf"/>
</dbReference>
<organism evidence="5 6">
    <name type="scientific">Terrilactibacillus laevilacticus</name>
    <dbReference type="NCBI Taxonomy" id="1380157"/>
    <lineage>
        <taxon>Bacteria</taxon>
        <taxon>Bacillati</taxon>
        <taxon>Bacillota</taxon>
        <taxon>Bacilli</taxon>
        <taxon>Bacillales</taxon>
        <taxon>Bacillaceae</taxon>
        <taxon>Terrilactibacillus</taxon>
    </lineage>
</organism>
<keyword evidence="2" id="KW-0238">DNA-binding</keyword>
<dbReference type="Gene3D" id="1.10.10.10">
    <property type="entry name" value="Winged helix-like DNA-binding domain superfamily/Winged helix DNA-binding domain"/>
    <property type="match status" value="1"/>
</dbReference>
<protein>
    <submittedName>
        <fullName evidence="5">Lrp/AsnC family transcriptional regulator</fullName>
    </submittedName>
</protein>
<dbReference type="PANTHER" id="PTHR30154:SF34">
    <property type="entry name" value="TRANSCRIPTIONAL REGULATOR AZLB"/>
    <property type="match status" value="1"/>
</dbReference>
<comment type="caution">
    <text evidence="5">The sequence shown here is derived from an EMBL/GenBank/DDBJ whole genome shotgun (WGS) entry which is preliminary data.</text>
</comment>
<dbReference type="Pfam" id="PF01037">
    <property type="entry name" value="AsnC_trans_reg"/>
    <property type="match status" value="1"/>
</dbReference>
<sequence>MSKIIHLSVPAVSERIRKLEDSGIIMKYEARINRGRLNYKLLAFIFVNIEATNDIQPFRKAVSHLPAVLECHHLAGEYDYLLKVVCMDTQDLEQFISSELKTIQGVQKTNTIITLSSIKEEINR</sequence>
<evidence type="ECO:0000313" key="5">
    <source>
        <dbReference type="EMBL" id="MFD2618368.1"/>
    </source>
</evidence>
<dbReference type="InterPro" id="IPR019887">
    <property type="entry name" value="Tscrpt_reg_AsnC/Lrp_C"/>
</dbReference>
<dbReference type="Gene3D" id="3.30.70.920">
    <property type="match status" value="1"/>
</dbReference>
<evidence type="ECO:0000259" key="4">
    <source>
        <dbReference type="PROSITE" id="PS50956"/>
    </source>
</evidence>
<feature type="domain" description="HTH asnC-type" evidence="4">
    <location>
        <begin position="1"/>
        <end position="40"/>
    </location>
</feature>
<evidence type="ECO:0000256" key="2">
    <source>
        <dbReference type="ARBA" id="ARBA00023125"/>
    </source>
</evidence>
<dbReference type="SUPFAM" id="SSF46785">
    <property type="entry name" value="Winged helix' DNA-binding domain"/>
    <property type="match status" value="1"/>
</dbReference>
<keyword evidence="1" id="KW-0805">Transcription regulation</keyword>
<name>A0ABW5PTV6_9BACI</name>
<dbReference type="RefSeq" id="WP_141191029.1">
    <property type="nucleotide sequence ID" value="NZ_JBHUMR010000015.1"/>
</dbReference>
<dbReference type="SUPFAM" id="SSF54909">
    <property type="entry name" value="Dimeric alpha+beta barrel"/>
    <property type="match status" value="1"/>
</dbReference>
<evidence type="ECO:0000313" key="6">
    <source>
        <dbReference type="Proteomes" id="UP001597458"/>
    </source>
</evidence>
<evidence type="ECO:0000256" key="3">
    <source>
        <dbReference type="ARBA" id="ARBA00023163"/>
    </source>
</evidence>
<evidence type="ECO:0000256" key="1">
    <source>
        <dbReference type="ARBA" id="ARBA00023015"/>
    </source>
</evidence>
<dbReference type="SMART" id="SM00344">
    <property type="entry name" value="HTH_ASNC"/>
    <property type="match status" value="1"/>
</dbReference>
<dbReference type="EMBL" id="JBHUMR010000015">
    <property type="protein sequence ID" value="MFD2618368.1"/>
    <property type="molecule type" value="Genomic_DNA"/>
</dbReference>
<accession>A0ABW5PTV6</accession>
<dbReference type="PROSITE" id="PS50956">
    <property type="entry name" value="HTH_ASNC_2"/>
    <property type="match status" value="1"/>
</dbReference>
<keyword evidence="6" id="KW-1185">Reference proteome</keyword>
<keyword evidence="3" id="KW-0804">Transcription</keyword>
<dbReference type="InterPro" id="IPR011008">
    <property type="entry name" value="Dimeric_a/b-barrel"/>
</dbReference>
<dbReference type="Pfam" id="PF13412">
    <property type="entry name" value="HTH_24"/>
    <property type="match status" value="1"/>
</dbReference>
<proteinExistence type="predicted"/>